<feature type="domain" description="TNase-like" evidence="1">
    <location>
        <begin position="6"/>
        <end position="126"/>
    </location>
</feature>
<comment type="caution">
    <text evidence="2">The sequence shown here is derived from an EMBL/GenBank/DDBJ whole genome shotgun (WGS) entry which is preliminary data.</text>
</comment>
<organism evidence="2 3">
    <name type="scientific">Deinococcus roseus</name>
    <dbReference type="NCBI Taxonomy" id="392414"/>
    <lineage>
        <taxon>Bacteria</taxon>
        <taxon>Thermotogati</taxon>
        <taxon>Deinococcota</taxon>
        <taxon>Deinococci</taxon>
        <taxon>Deinococcales</taxon>
        <taxon>Deinococcaceae</taxon>
        <taxon>Deinococcus</taxon>
    </lineage>
</organism>
<sequence length="184" mass="20826">MSWSGLASVVDGDTLLLHGQKHRLWGIDAPESSQSCLDGDNKSFRCGQQVALRLADKIRHKTITCVKKDQDRYGRMVSVCSIQGDSRSLNAWLVSQGNAFAYTQYSRSFLPEQQQAKTKKLGLWSGRFQWPWEYRKNPQSPLSTTEVYYRNCKEVRAAGVAPLHQGQPGYRAALDQDQDRLACE</sequence>
<dbReference type="PANTHER" id="PTHR12302:SF26">
    <property type="entry name" value="BLR1266 PROTEIN"/>
    <property type="match status" value="1"/>
</dbReference>
<dbReference type="InterPro" id="IPR008613">
    <property type="entry name" value="Excalibur_Ca-bd_domain"/>
</dbReference>
<dbReference type="SUPFAM" id="SSF50199">
    <property type="entry name" value="Staphylococcal nuclease"/>
    <property type="match status" value="1"/>
</dbReference>
<dbReference type="SMART" id="SM00894">
    <property type="entry name" value="Excalibur"/>
    <property type="match status" value="1"/>
</dbReference>
<dbReference type="InterPro" id="IPR016071">
    <property type="entry name" value="Staphylococal_nuclease_OB-fold"/>
</dbReference>
<proteinExistence type="predicted"/>
<dbReference type="Pfam" id="PF05901">
    <property type="entry name" value="Excalibur"/>
    <property type="match status" value="1"/>
</dbReference>
<dbReference type="RefSeq" id="WP_229684866.1">
    <property type="nucleotide sequence ID" value="NZ_BMOD01000018.1"/>
</dbReference>
<protein>
    <recommendedName>
        <fullName evidence="1">TNase-like domain-containing protein</fullName>
    </recommendedName>
</protein>
<reference evidence="3" key="1">
    <citation type="journal article" date="2019" name="Int. J. Syst. Evol. Microbiol.">
        <title>The Global Catalogue of Microorganisms (GCM) 10K type strain sequencing project: providing services to taxonomists for standard genome sequencing and annotation.</title>
        <authorList>
            <consortium name="The Broad Institute Genomics Platform"/>
            <consortium name="The Broad Institute Genome Sequencing Center for Infectious Disease"/>
            <person name="Wu L."/>
            <person name="Ma J."/>
        </authorList>
    </citation>
    <scope>NUCLEOTIDE SEQUENCE [LARGE SCALE GENOMIC DNA]</scope>
    <source>
        <strain evidence="3">JCM 14370</strain>
    </source>
</reference>
<dbReference type="Proteomes" id="UP000632222">
    <property type="component" value="Unassembled WGS sequence"/>
</dbReference>
<name>A0ABQ2D815_9DEIO</name>
<evidence type="ECO:0000313" key="2">
    <source>
        <dbReference type="EMBL" id="GGJ47898.1"/>
    </source>
</evidence>
<accession>A0ABQ2D815</accession>
<dbReference type="InterPro" id="IPR035437">
    <property type="entry name" value="SNase_OB-fold_sf"/>
</dbReference>
<dbReference type="Pfam" id="PF00565">
    <property type="entry name" value="SNase"/>
    <property type="match status" value="1"/>
</dbReference>
<dbReference type="SMART" id="SM00318">
    <property type="entry name" value="SNc"/>
    <property type="match status" value="1"/>
</dbReference>
<gene>
    <name evidence="2" type="ORF">GCM10008938_37370</name>
</gene>
<dbReference type="Gene3D" id="2.40.50.90">
    <property type="match status" value="1"/>
</dbReference>
<dbReference type="EMBL" id="BMOD01000018">
    <property type="protein sequence ID" value="GGJ47898.1"/>
    <property type="molecule type" value="Genomic_DNA"/>
</dbReference>
<keyword evidence="3" id="KW-1185">Reference proteome</keyword>
<evidence type="ECO:0000259" key="1">
    <source>
        <dbReference type="PROSITE" id="PS50830"/>
    </source>
</evidence>
<dbReference type="PANTHER" id="PTHR12302">
    <property type="entry name" value="EBNA2 BINDING PROTEIN P100"/>
    <property type="match status" value="1"/>
</dbReference>
<dbReference type="PROSITE" id="PS50830">
    <property type="entry name" value="TNASE_3"/>
    <property type="match status" value="1"/>
</dbReference>
<evidence type="ECO:0000313" key="3">
    <source>
        <dbReference type="Proteomes" id="UP000632222"/>
    </source>
</evidence>